<dbReference type="GO" id="GO:0003677">
    <property type="term" value="F:DNA binding"/>
    <property type="evidence" value="ECO:0007669"/>
    <property type="project" value="InterPro"/>
</dbReference>
<dbReference type="InterPro" id="IPR003735">
    <property type="entry name" value="Metal_Tscrpt_repr"/>
</dbReference>
<proteinExistence type="inferred from homology"/>
<organism evidence="3">
    <name type="scientific">uncultured Thermomicrobiales bacterium</name>
    <dbReference type="NCBI Taxonomy" id="1645740"/>
    <lineage>
        <taxon>Bacteria</taxon>
        <taxon>Pseudomonadati</taxon>
        <taxon>Thermomicrobiota</taxon>
        <taxon>Thermomicrobia</taxon>
        <taxon>Thermomicrobiales</taxon>
        <taxon>environmental samples</taxon>
    </lineage>
</organism>
<dbReference type="AlphaFoldDB" id="A0A6J4UCQ6"/>
<dbReference type="EMBL" id="CADCWF010000066">
    <property type="protein sequence ID" value="CAA9544085.1"/>
    <property type="molecule type" value="Genomic_DNA"/>
</dbReference>
<comment type="similarity">
    <text evidence="1">Belongs to the FrmR/RcnR family.</text>
</comment>
<keyword evidence="2" id="KW-0175">Coiled coil</keyword>
<sequence>MRYSFEDGRLYLHRTREEKDDLQRRLRRIEGQARGLQQMIEDDRHCLDDVQQLNALTAAAREVALLVIASHLETCVEFAVEAQDGQVAVQEMVSCLRAAMRQTG</sequence>
<dbReference type="CDD" id="cd10148">
    <property type="entry name" value="CsoR-like_DUF156"/>
    <property type="match status" value="1"/>
</dbReference>
<name>A0A6J4UCQ6_9BACT</name>
<evidence type="ECO:0000256" key="1">
    <source>
        <dbReference type="ARBA" id="ARBA00005260"/>
    </source>
</evidence>
<protein>
    <recommendedName>
        <fullName evidence="4">Repressor CsoR of the copZA operon</fullName>
    </recommendedName>
</protein>
<feature type="coiled-coil region" evidence="2">
    <location>
        <begin position="12"/>
        <end position="39"/>
    </location>
</feature>
<gene>
    <name evidence="3" type="ORF">AVDCRST_MAG59-1112</name>
</gene>
<dbReference type="GO" id="GO:0045892">
    <property type="term" value="P:negative regulation of DNA-templated transcription"/>
    <property type="evidence" value="ECO:0007669"/>
    <property type="project" value="UniProtKB-ARBA"/>
</dbReference>
<dbReference type="PANTHER" id="PTHR33677">
    <property type="entry name" value="TRANSCRIPTIONAL REPRESSOR FRMR-RELATED"/>
    <property type="match status" value="1"/>
</dbReference>
<dbReference type="Gene3D" id="1.20.58.1000">
    <property type="entry name" value="Metal-sensitive repressor, helix protomer"/>
    <property type="match status" value="1"/>
</dbReference>
<reference evidence="3" key="1">
    <citation type="submission" date="2020-02" db="EMBL/GenBank/DDBJ databases">
        <authorList>
            <person name="Meier V. D."/>
        </authorList>
    </citation>
    <scope>NUCLEOTIDE SEQUENCE</scope>
    <source>
        <strain evidence="3">AVDCRST_MAG59</strain>
    </source>
</reference>
<evidence type="ECO:0000313" key="3">
    <source>
        <dbReference type="EMBL" id="CAA9544085.1"/>
    </source>
</evidence>
<dbReference type="InterPro" id="IPR038390">
    <property type="entry name" value="Metal_Tscrpt_repr_sf"/>
</dbReference>
<dbReference type="GO" id="GO:0046872">
    <property type="term" value="F:metal ion binding"/>
    <property type="evidence" value="ECO:0007669"/>
    <property type="project" value="InterPro"/>
</dbReference>
<accession>A0A6J4UCQ6</accession>
<dbReference type="PANTHER" id="PTHR33677:SF3">
    <property type="entry name" value="COPPER-SENSING TRANSCRIPTIONAL REPRESSOR RICR"/>
    <property type="match status" value="1"/>
</dbReference>
<evidence type="ECO:0000256" key="2">
    <source>
        <dbReference type="SAM" id="Coils"/>
    </source>
</evidence>
<dbReference type="Pfam" id="PF02583">
    <property type="entry name" value="Trns_repr_metal"/>
    <property type="match status" value="1"/>
</dbReference>
<evidence type="ECO:0008006" key="4">
    <source>
        <dbReference type="Google" id="ProtNLM"/>
    </source>
</evidence>